<dbReference type="PANTHER" id="PTHR31996:SF2">
    <property type="entry name" value="COILED-COIL DOMAIN-CONTAINING PROTEIN 115"/>
    <property type="match status" value="1"/>
</dbReference>
<dbReference type="EMBL" id="CP072757">
    <property type="protein sequence ID" value="QUC22185.1"/>
    <property type="molecule type" value="Genomic_DNA"/>
</dbReference>
<dbReference type="GO" id="GO:0051082">
    <property type="term" value="F:unfolded protein binding"/>
    <property type="evidence" value="ECO:0007669"/>
    <property type="project" value="TreeGrafter"/>
</dbReference>
<dbReference type="GO" id="GO:0070072">
    <property type="term" value="P:vacuolar proton-transporting V-type ATPase complex assembly"/>
    <property type="evidence" value="ECO:0007669"/>
    <property type="project" value="InterPro"/>
</dbReference>
<organism evidence="4 7">
    <name type="scientific">Ustilaginoidea virens</name>
    <name type="common">Rice false smut fungus</name>
    <name type="synonym">Villosiclava virens</name>
    <dbReference type="NCBI Taxonomy" id="1159556"/>
    <lineage>
        <taxon>Eukaryota</taxon>
        <taxon>Fungi</taxon>
        <taxon>Dikarya</taxon>
        <taxon>Ascomycota</taxon>
        <taxon>Pezizomycotina</taxon>
        <taxon>Sordariomycetes</taxon>
        <taxon>Hypocreomycetidae</taxon>
        <taxon>Hypocreales</taxon>
        <taxon>Clavicipitaceae</taxon>
        <taxon>Ustilaginoidea</taxon>
    </lineage>
</organism>
<dbReference type="InterPro" id="IPR040357">
    <property type="entry name" value="Vma22/CCDC115"/>
</dbReference>
<dbReference type="GO" id="GO:1990871">
    <property type="term" value="C:Vma12-Vma22 assembly complex"/>
    <property type="evidence" value="ECO:0007669"/>
    <property type="project" value="TreeGrafter"/>
</dbReference>
<dbReference type="KEGG" id="uvi:66067203"/>
<keyword evidence="6" id="KW-1185">Reference proteome</keyword>
<dbReference type="PANTHER" id="PTHR31996">
    <property type="entry name" value="COILED-COIL DOMAIN-CONTAINING PROTEIN 115"/>
    <property type="match status" value="1"/>
</dbReference>
<gene>
    <name evidence="5" type="ORF">UV8b_06426</name>
    <name evidence="4" type="ORF">UVI_02047670</name>
</gene>
<evidence type="ECO:0000256" key="2">
    <source>
        <dbReference type="SAM" id="Coils"/>
    </source>
</evidence>
<sequence length="198" mass="22676">MNPDQQDIDHLLQRYLCLLEEYTRLRQELSRLQALVYRDIARANFLAERGLRFGQDQYDDRMRASRRLTILQSEHQAPEFRTKAHPFEAQDGQETGEEGVVSDDEHGKGTRKDARRGLPHDPLRWFGILTPMPLRTARSHSARAVEDVIPRLASVDAEMRRVEIEVRRARKRQSKAGGAVSKGSFAVCKSAEGIQRQG</sequence>
<protein>
    <recommendedName>
        <fullName evidence="1">Vacuolar ATPase assembly protein VMA22</fullName>
    </recommendedName>
</protein>
<dbReference type="Proteomes" id="UP000027002">
    <property type="component" value="Chromosome 5"/>
</dbReference>
<dbReference type="AlphaFoldDB" id="A0A1B5L9X6"/>
<dbReference type="RefSeq" id="XP_042999858.1">
    <property type="nucleotide sequence ID" value="XM_043143923.1"/>
</dbReference>
<evidence type="ECO:0000256" key="1">
    <source>
        <dbReference type="ARBA" id="ARBA00093634"/>
    </source>
</evidence>
<feature type="coiled-coil region" evidence="2">
    <location>
        <begin position="8"/>
        <end position="35"/>
    </location>
</feature>
<dbReference type="OrthoDB" id="408631at2759"/>
<evidence type="ECO:0000313" key="6">
    <source>
        <dbReference type="Proteomes" id="UP000027002"/>
    </source>
</evidence>
<keyword evidence="2" id="KW-0175">Coiled coil</keyword>
<name>A0A1B5L9X6_USTVR</name>
<dbReference type="EMBL" id="BBTG02000032">
    <property type="protein sequence ID" value="GAO19668.1"/>
    <property type="molecule type" value="Genomic_DNA"/>
</dbReference>
<evidence type="ECO:0000313" key="4">
    <source>
        <dbReference type="EMBL" id="GAO19668.1"/>
    </source>
</evidence>
<feature type="region of interest" description="Disordered" evidence="3">
    <location>
        <begin position="83"/>
        <end position="117"/>
    </location>
</feature>
<proteinExistence type="predicted"/>
<dbReference type="Proteomes" id="UP000054053">
    <property type="component" value="Unassembled WGS sequence"/>
</dbReference>
<reference evidence="7" key="2">
    <citation type="journal article" date="2016" name="Genome Announc.">
        <title>Genome sequence of Ustilaginoidea virens IPU010, a rice pathogenic fungus causing false smut.</title>
        <authorList>
            <person name="Kumagai T."/>
            <person name="Ishii T."/>
            <person name="Terai G."/>
            <person name="Umemura M."/>
            <person name="Machida M."/>
            <person name="Asai K."/>
        </authorList>
    </citation>
    <scope>NUCLEOTIDE SEQUENCE [LARGE SCALE GENOMIC DNA]</scope>
    <source>
        <strain evidence="7">IPU010</strain>
    </source>
</reference>
<evidence type="ECO:0000313" key="7">
    <source>
        <dbReference type="Proteomes" id="UP000054053"/>
    </source>
</evidence>
<evidence type="ECO:0000256" key="3">
    <source>
        <dbReference type="SAM" id="MobiDB-lite"/>
    </source>
</evidence>
<dbReference type="Pfam" id="PF21730">
    <property type="entry name" value="Vma22_CCDC115"/>
    <property type="match status" value="1"/>
</dbReference>
<reference evidence="5" key="3">
    <citation type="submission" date="2020-03" db="EMBL/GenBank/DDBJ databases">
        <title>A mixture of massive structural variations and highly conserved coding sequences in Ustilaginoidea virens genome.</title>
        <authorList>
            <person name="Zhang K."/>
            <person name="Zhao Z."/>
            <person name="Zhang Z."/>
            <person name="Li Y."/>
            <person name="Hsiang T."/>
            <person name="Sun W."/>
        </authorList>
    </citation>
    <scope>NUCLEOTIDE SEQUENCE</scope>
    <source>
        <strain evidence="5">UV-8b</strain>
    </source>
</reference>
<reference evidence="4" key="1">
    <citation type="journal article" date="2016" name="Genome Announc.">
        <title>Genome Sequence of Ustilaginoidea virens IPU010, a Rice Pathogenic Fungus Causing False Smut.</title>
        <authorList>
            <person name="Kumagai T."/>
            <person name="Ishii T."/>
            <person name="Terai G."/>
            <person name="Umemura M."/>
            <person name="Machida M."/>
            <person name="Asai K."/>
        </authorList>
    </citation>
    <scope>NUCLEOTIDE SEQUENCE [LARGE SCALE GENOMIC DNA]</scope>
    <source>
        <strain evidence="4">IPU010</strain>
    </source>
</reference>
<feature type="compositionally biased region" description="Basic and acidic residues" evidence="3">
    <location>
        <begin position="103"/>
        <end position="117"/>
    </location>
</feature>
<dbReference type="GeneID" id="66067203"/>
<evidence type="ECO:0000313" key="5">
    <source>
        <dbReference type="EMBL" id="QUC22185.1"/>
    </source>
</evidence>
<accession>A0A1B5L9X6</accession>